<proteinExistence type="predicted"/>
<accession>A0A2U1KSN7</accession>
<protein>
    <submittedName>
        <fullName evidence="1">WD40/YVTN repeat-like-containing domain-containing protein</fullName>
    </submittedName>
</protein>
<dbReference type="AlphaFoldDB" id="A0A2U1KSN7"/>
<dbReference type="PANTHER" id="PTHR43991:SF21">
    <property type="entry name" value="GAMYB-BINDING PROTEIN"/>
    <property type="match status" value="1"/>
</dbReference>
<dbReference type="STRING" id="35608.A0A2U1KSN7"/>
<dbReference type="EMBL" id="PKPP01014350">
    <property type="protein sequence ID" value="PWA39769.1"/>
    <property type="molecule type" value="Genomic_DNA"/>
</dbReference>
<dbReference type="PANTHER" id="PTHR43991">
    <property type="entry name" value="WD REPEAT PROTEIN (AFU_ORTHOLOGUE AFUA_8G05640)-RELATED"/>
    <property type="match status" value="1"/>
</dbReference>
<comment type="caution">
    <text evidence="1">The sequence shown here is derived from an EMBL/GenBank/DDBJ whole genome shotgun (WGS) entry which is preliminary data.</text>
</comment>
<keyword evidence="2" id="KW-1185">Reference proteome</keyword>
<reference evidence="1 2" key="1">
    <citation type="journal article" date="2018" name="Mol. Plant">
        <title>The genome of Artemisia annua provides insight into the evolution of Asteraceae family and artemisinin biosynthesis.</title>
        <authorList>
            <person name="Shen Q."/>
            <person name="Zhang L."/>
            <person name="Liao Z."/>
            <person name="Wang S."/>
            <person name="Yan T."/>
            <person name="Shi P."/>
            <person name="Liu M."/>
            <person name="Fu X."/>
            <person name="Pan Q."/>
            <person name="Wang Y."/>
            <person name="Lv Z."/>
            <person name="Lu X."/>
            <person name="Zhang F."/>
            <person name="Jiang W."/>
            <person name="Ma Y."/>
            <person name="Chen M."/>
            <person name="Hao X."/>
            <person name="Li L."/>
            <person name="Tang Y."/>
            <person name="Lv G."/>
            <person name="Zhou Y."/>
            <person name="Sun X."/>
            <person name="Brodelius P.E."/>
            <person name="Rose J.K.C."/>
            <person name="Tang K."/>
        </authorList>
    </citation>
    <scope>NUCLEOTIDE SEQUENCE [LARGE SCALE GENOMIC DNA]</scope>
    <source>
        <strain evidence="2">cv. Huhao1</strain>
        <tissue evidence="1">Leaf</tissue>
    </source>
</reference>
<name>A0A2U1KSN7_ARTAN</name>
<organism evidence="1 2">
    <name type="scientific">Artemisia annua</name>
    <name type="common">Sweet wormwood</name>
    <dbReference type="NCBI Taxonomy" id="35608"/>
    <lineage>
        <taxon>Eukaryota</taxon>
        <taxon>Viridiplantae</taxon>
        <taxon>Streptophyta</taxon>
        <taxon>Embryophyta</taxon>
        <taxon>Tracheophyta</taxon>
        <taxon>Spermatophyta</taxon>
        <taxon>Magnoliopsida</taxon>
        <taxon>eudicotyledons</taxon>
        <taxon>Gunneridae</taxon>
        <taxon>Pentapetalae</taxon>
        <taxon>asterids</taxon>
        <taxon>campanulids</taxon>
        <taxon>Asterales</taxon>
        <taxon>Asteraceae</taxon>
        <taxon>Asteroideae</taxon>
        <taxon>Anthemideae</taxon>
        <taxon>Artemisiinae</taxon>
        <taxon>Artemisia</taxon>
    </lineage>
</organism>
<dbReference type="Proteomes" id="UP000245207">
    <property type="component" value="Unassembled WGS sequence"/>
</dbReference>
<sequence>MASASSSSKVSSKGIITLIPKIFNFDSLVEMELEATKEDVRALLLEGGLTKSASKQAACCNHQRKLNELRNVVWATSKNDIHLMSNYSIMHGSSLSQNLNGILNFFGHVPPTEYMDHITRETETTCESLKLKAIRSLLQCRLLKISATLPLEFSNLRYLKTLSIVPTPSTLARLAPPYERVEKECTRKRVDAAKATRRGHDDSNHIKL</sequence>
<evidence type="ECO:0000313" key="2">
    <source>
        <dbReference type="Proteomes" id="UP000245207"/>
    </source>
</evidence>
<gene>
    <name evidence="1" type="ORF">CTI12_AA567890</name>
</gene>
<dbReference type="OrthoDB" id="20669at2759"/>
<evidence type="ECO:0000313" key="1">
    <source>
        <dbReference type="EMBL" id="PWA39769.1"/>
    </source>
</evidence>